<comment type="catalytic activity">
    <reaction evidence="4">
        <text>2 cob(II)alamin + reduced [electron-transfer flavoprotein] + 2 ATP = 2 adenosylcob(III)alamin + 2 triphosphate + oxidized [electron-transfer flavoprotein] + 3 H(+)</text>
        <dbReference type="Rhea" id="RHEA:28671"/>
        <dbReference type="Rhea" id="RHEA-COMP:10685"/>
        <dbReference type="Rhea" id="RHEA-COMP:10686"/>
        <dbReference type="ChEBI" id="CHEBI:15378"/>
        <dbReference type="ChEBI" id="CHEBI:16304"/>
        <dbReference type="ChEBI" id="CHEBI:18036"/>
        <dbReference type="ChEBI" id="CHEBI:18408"/>
        <dbReference type="ChEBI" id="CHEBI:30616"/>
        <dbReference type="ChEBI" id="CHEBI:57692"/>
        <dbReference type="ChEBI" id="CHEBI:58307"/>
        <dbReference type="EC" id="2.5.1.17"/>
    </reaction>
</comment>
<dbReference type="EMBL" id="JBHSMQ010000004">
    <property type="protein sequence ID" value="MFC5455563.1"/>
    <property type="molecule type" value="Genomic_DNA"/>
</dbReference>
<evidence type="ECO:0000313" key="7">
    <source>
        <dbReference type="Proteomes" id="UP001596052"/>
    </source>
</evidence>
<dbReference type="InterPro" id="IPR016030">
    <property type="entry name" value="CblAdoTrfase-like"/>
</dbReference>
<dbReference type="NCBIfam" id="TIGR00636">
    <property type="entry name" value="PduO_Nterm"/>
    <property type="match status" value="1"/>
</dbReference>
<dbReference type="PANTHER" id="PTHR12213:SF0">
    <property type="entry name" value="CORRINOID ADENOSYLTRANSFERASE MMAB"/>
    <property type="match status" value="1"/>
</dbReference>
<keyword evidence="3 4" id="KW-0067">ATP-binding</keyword>
<keyword evidence="2 4" id="KW-0547">Nucleotide-binding</keyword>
<organism evidence="6 7">
    <name type="scientific">Prosthecobacter fluviatilis</name>
    <dbReference type="NCBI Taxonomy" id="445931"/>
    <lineage>
        <taxon>Bacteria</taxon>
        <taxon>Pseudomonadati</taxon>
        <taxon>Verrucomicrobiota</taxon>
        <taxon>Verrucomicrobiia</taxon>
        <taxon>Verrucomicrobiales</taxon>
        <taxon>Verrucomicrobiaceae</taxon>
        <taxon>Prosthecobacter</taxon>
    </lineage>
</organism>
<evidence type="ECO:0000259" key="5">
    <source>
        <dbReference type="Pfam" id="PF01923"/>
    </source>
</evidence>
<dbReference type="PANTHER" id="PTHR12213">
    <property type="entry name" value="CORRINOID ADENOSYLTRANSFERASE"/>
    <property type="match status" value="1"/>
</dbReference>
<dbReference type="GO" id="GO:0008817">
    <property type="term" value="F:corrinoid adenosyltransferase activity"/>
    <property type="evidence" value="ECO:0007669"/>
    <property type="project" value="UniProtKB-EC"/>
</dbReference>
<reference evidence="7" key="1">
    <citation type="journal article" date="2019" name="Int. J. Syst. Evol. Microbiol.">
        <title>The Global Catalogue of Microorganisms (GCM) 10K type strain sequencing project: providing services to taxonomists for standard genome sequencing and annotation.</title>
        <authorList>
            <consortium name="The Broad Institute Genomics Platform"/>
            <consortium name="The Broad Institute Genome Sequencing Center for Infectious Disease"/>
            <person name="Wu L."/>
            <person name="Ma J."/>
        </authorList>
    </citation>
    <scope>NUCLEOTIDE SEQUENCE [LARGE SCALE GENOMIC DNA]</scope>
    <source>
        <strain evidence="7">CGMCC 4.1469</strain>
    </source>
</reference>
<evidence type="ECO:0000256" key="2">
    <source>
        <dbReference type="ARBA" id="ARBA00022741"/>
    </source>
</evidence>
<dbReference type="SUPFAM" id="SSF89028">
    <property type="entry name" value="Cobalamin adenosyltransferase-like"/>
    <property type="match status" value="1"/>
</dbReference>
<comment type="pathway">
    <text evidence="4">Cofactor biosynthesis; adenosylcobalamin biosynthesis; adenosylcobalamin from cob(II)yrinate a,c-diamide: step 2/7.</text>
</comment>
<dbReference type="EC" id="2.5.1.17" evidence="4"/>
<dbReference type="Proteomes" id="UP001596052">
    <property type="component" value="Unassembled WGS sequence"/>
</dbReference>
<accession>A0ABW0KQ19</accession>
<keyword evidence="4" id="KW-0169">Cobalamin biosynthesis</keyword>
<keyword evidence="1 4" id="KW-0808">Transferase</keyword>
<dbReference type="Gene3D" id="1.20.1200.10">
    <property type="entry name" value="Cobalamin adenosyltransferase-like"/>
    <property type="match status" value="1"/>
</dbReference>
<comment type="caution">
    <text evidence="6">The sequence shown here is derived from an EMBL/GenBank/DDBJ whole genome shotgun (WGS) entry which is preliminary data.</text>
</comment>
<dbReference type="InterPro" id="IPR036451">
    <property type="entry name" value="CblAdoTrfase-like_sf"/>
</dbReference>
<dbReference type="Pfam" id="PF01923">
    <property type="entry name" value="Cob_adeno_trans"/>
    <property type="match status" value="1"/>
</dbReference>
<feature type="domain" description="Cobalamin adenosyltransferase-like" evidence="5">
    <location>
        <begin position="3"/>
        <end position="175"/>
    </location>
</feature>
<evidence type="ECO:0000313" key="6">
    <source>
        <dbReference type="EMBL" id="MFC5455563.1"/>
    </source>
</evidence>
<proteinExistence type="inferred from homology"/>
<evidence type="ECO:0000256" key="4">
    <source>
        <dbReference type="RuleBase" id="RU366026"/>
    </source>
</evidence>
<protein>
    <recommendedName>
        <fullName evidence="4">Corrinoid adenosyltransferase</fullName>
        <ecNumber evidence="4">2.5.1.17</ecNumber>
    </recommendedName>
    <alternativeName>
        <fullName evidence="4">Cob(II)alamin adenosyltransferase</fullName>
    </alternativeName>
    <alternativeName>
        <fullName evidence="4">Cob(II)yrinic acid a,c-diamide adenosyltransferase</fullName>
    </alternativeName>
    <alternativeName>
        <fullName evidence="4">Cobinamide/cobalamin adenosyltransferase</fullName>
    </alternativeName>
</protein>
<comment type="similarity">
    <text evidence="4">Belongs to the Cob(I)alamin adenosyltransferase family.</text>
</comment>
<keyword evidence="7" id="KW-1185">Reference proteome</keyword>
<gene>
    <name evidence="6" type="ORF">ACFQDI_11905</name>
</gene>
<evidence type="ECO:0000256" key="3">
    <source>
        <dbReference type="ARBA" id="ARBA00022840"/>
    </source>
</evidence>
<evidence type="ECO:0000256" key="1">
    <source>
        <dbReference type="ARBA" id="ARBA00022679"/>
    </source>
</evidence>
<dbReference type="InterPro" id="IPR029499">
    <property type="entry name" value="PduO-typ"/>
</dbReference>
<sequence length="187" mass="20670">MSIATRKGDQGQTDLLFGCRLAKSHPRVHALGAVDELNAALGPLRIAAAREETRQIVPQVQRWLIELMGELATPPGNEDRYAASHPERISTSNVVWLDDWVAKLEAGGALKFKGWALPGEAGVMSGAYADLARVACRRAERSVIDLQGTPDHIPNEELIRFLNRLSDVLWLLARWEEQVTDNAPVQM</sequence>
<dbReference type="RefSeq" id="WP_377166771.1">
    <property type="nucleotide sequence ID" value="NZ_JBHSMQ010000004.1"/>
</dbReference>
<comment type="catalytic activity">
    <reaction evidence="4">
        <text>2 cob(II)yrinate a,c diamide + reduced [electron-transfer flavoprotein] + 2 ATP = 2 adenosylcob(III)yrinate a,c-diamide + 2 triphosphate + oxidized [electron-transfer flavoprotein] + 3 H(+)</text>
        <dbReference type="Rhea" id="RHEA:11528"/>
        <dbReference type="Rhea" id="RHEA-COMP:10685"/>
        <dbReference type="Rhea" id="RHEA-COMP:10686"/>
        <dbReference type="ChEBI" id="CHEBI:15378"/>
        <dbReference type="ChEBI" id="CHEBI:18036"/>
        <dbReference type="ChEBI" id="CHEBI:30616"/>
        <dbReference type="ChEBI" id="CHEBI:57692"/>
        <dbReference type="ChEBI" id="CHEBI:58307"/>
        <dbReference type="ChEBI" id="CHEBI:58503"/>
        <dbReference type="ChEBI" id="CHEBI:58537"/>
        <dbReference type="EC" id="2.5.1.17"/>
    </reaction>
</comment>
<name>A0ABW0KQ19_9BACT</name>